<feature type="domain" description="CENP-V/GFA" evidence="5">
    <location>
        <begin position="21"/>
        <end position="143"/>
    </location>
</feature>
<sequence>MASFFPLASGASDGWSTDNEATATCFCGDVQLAFTFLQPTQAPGLVTTFICHCSDCRKITASMFASNFTIDDRYLRHIRGQENLQTFSQSHTIGSGQTMTNFFCGRCGSLMYRRGAAYPGFSVLRIGTVDDFHLHETKLRPRLEQYTKTRVGWLRPVEGMKQFPEMAYRATRKRESKL</sequence>
<evidence type="ECO:0000313" key="6">
    <source>
        <dbReference type="EMBL" id="KAF7316390.1"/>
    </source>
</evidence>
<keyword evidence="4" id="KW-0456">Lyase</keyword>
<dbReference type="GO" id="GO:0016846">
    <property type="term" value="F:carbon-sulfur lyase activity"/>
    <property type="evidence" value="ECO:0007669"/>
    <property type="project" value="InterPro"/>
</dbReference>
<dbReference type="Pfam" id="PF04828">
    <property type="entry name" value="GFA"/>
    <property type="match status" value="1"/>
</dbReference>
<dbReference type="RefSeq" id="XP_037226413.1">
    <property type="nucleotide sequence ID" value="XM_037358503.1"/>
</dbReference>
<dbReference type="AlphaFoldDB" id="A0A8H6TIK5"/>
<organism evidence="6 7">
    <name type="scientific">Mycena indigotica</name>
    <dbReference type="NCBI Taxonomy" id="2126181"/>
    <lineage>
        <taxon>Eukaryota</taxon>
        <taxon>Fungi</taxon>
        <taxon>Dikarya</taxon>
        <taxon>Basidiomycota</taxon>
        <taxon>Agaricomycotina</taxon>
        <taxon>Agaricomycetes</taxon>
        <taxon>Agaricomycetidae</taxon>
        <taxon>Agaricales</taxon>
        <taxon>Marasmiineae</taxon>
        <taxon>Mycenaceae</taxon>
        <taxon>Mycena</taxon>
    </lineage>
</organism>
<evidence type="ECO:0000256" key="3">
    <source>
        <dbReference type="ARBA" id="ARBA00022833"/>
    </source>
</evidence>
<keyword evidence="2" id="KW-0479">Metal-binding</keyword>
<evidence type="ECO:0000256" key="1">
    <source>
        <dbReference type="ARBA" id="ARBA00005495"/>
    </source>
</evidence>
<evidence type="ECO:0000256" key="4">
    <source>
        <dbReference type="ARBA" id="ARBA00023239"/>
    </source>
</evidence>
<comment type="similarity">
    <text evidence="1">Belongs to the Gfa family.</text>
</comment>
<accession>A0A8H6TIK5</accession>
<dbReference type="PROSITE" id="PS51891">
    <property type="entry name" value="CENP_V_GFA"/>
    <property type="match status" value="1"/>
</dbReference>
<dbReference type="Proteomes" id="UP000636479">
    <property type="component" value="Unassembled WGS sequence"/>
</dbReference>
<dbReference type="SUPFAM" id="SSF51316">
    <property type="entry name" value="Mss4-like"/>
    <property type="match status" value="1"/>
</dbReference>
<dbReference type="PANTHER" id="PTHR33337:SF8">
    <property type="entry name" value="CENP-V_GFA DOMAIN-CONTAINING PROTEIN"/>
    <property type="match status" value="1"/>
</dbReference>
<dbReference type="GO" id="GO:0046872">
    <property type="term" value="F:metal ion binding"/>
    <property type="evidence" value="ECO:0007669"/>
    <property type="project" value="UniProtKB-KW"/>
</dbReference>
<comment type="caution">
    <text evidence="6">The sequence shown here is derived from an EMBL/GenBank/DDBJ whole genome shotgun (WGS) entry which is preliminary data.</text>
</comment>
<dbReference type="Gene3D" id="3.90.1590.10">
    <property type="entry name" value="glutathione-dependent formaldehyde- activating enzyme (gfa)"/>
    <property type="match status" value="1"/>
</dbReference>
<keyword evidence="3" id="KW-0862">Zinc</keyword>
<gene>
    <name evidence="6" type="ORF">MIND_00157800</name>
</gene>
<dbReference type="InterPro" id="IPR011057">
    <property type="entry name" value="Mss4-like_sf"/>
</dbReference>
<evidence type="ECO:0000256" key="2">
    <source>
        <dbReference type="ARBA" id="ARBA00022723"/>
    </source>
</evidence>
<evidence type="ECO:0000259" key="5">
    <source>
        <dbReference type="PROSITE" id="PS51891"/>
    </source>
</evidence>
<evidence type="ECO:0000313" key="7">
    <source>
        <dbReference type="Proteomes" id="UP000636479"/>
    </source>
</evidence>
<proteinExistence type="inferred from homology"/>
<keyword evidence="7" id="KW-1185">Reference proteome</keyword>
<dbReference type="InterPro" id="IPR006913">
    <property type="entry name" value="CENP-V/GFA"/>
</dbReference>
<dbReference type="GeneID" id="59341019"/>
<reference evidence="6" key="1">
    <citation type="submission" date="2020-05" db="EMBL/GenBank/DDBJ databases">
        <title>Mycena genomes resolve the evolution of fungal bioluminescence.</title>
        <authorList>
            <person name="Tsai I.J."/>
        </authorList>
    </citation>
    <scope>NUCLEOTIDE SEQUENCE</scope>
    <source>
        <strain evidence="6">171206Taipei</strain>
    </source>
</reference>
<dbReference type="EMBL" id="JACAZF010000001">
    <property type="protein sequence ID" value="KAF7316390.1"/>
    <property type="molecule type" value="Genomic_DNA"/>
</dbReference>
<dbReference type="PANTHER" id="PTHR33337">
    <property type="entry name" value="GFA DOMAIN-CONTAINING PROTEIN"/>
    <property type="match status" value="1"/>
</dbReference>
<protein>
    <submittedName>
        <fullName evidence="6">GFA domain-containing protein</fullName>
    </submittedName>
</protein>
<dbReference type="OrthoDB" id="428768at2759"/>
<name>A0A8H6TIK5_9AGAR</name>